<feature type="transmembrane region" description="Helical" evidence="10">
    <location>
        <begin position="320"/>
        <end position="339"/>
    </location>
</feature>
<dbReference type="InterPro" id="IPR014743">
    <property type="entry name" value="Cl-channel_core"/>
</dbReference>
<dbReference type="InterPro" id="IPR050368">
    <property type="entry name" value="ClC-type_chloride_channel"/>
</dbReference>
<feature type="transmembrane region" description="Helical" evidence="10">
    <location>
        <begin position="207"/>
        <end position="229"/>
    </location>
</feature>
<accession>A0ABQ3B5X6</accession>
<name>A0ABQ3B5X6_9GAMM</name>
<feature type="transmembrane region" description="Helical" evidence="10">
    <location>
        <begin position="249"/>
        <end position="270"/>
    </location>
</feature>
<dbReference type="InterPro" id="IPR001807">
    <property type="entry name" value="ClC"/>
</dbReference>
<keyword evidence="5" id="KW-0406">Ion transport</keyword>
<evidence type="ECO:0000256" key="9">
    <source>
        <dbReference type="ARBA" id="ARBA00023303"/>
    </source>
</evidence>
<keyword evidence="6 10" id="KW-0472">Membrane</keyword>
<gene>
    <name evidence="11" type="ORF">GCM10011613_27760</name>
</gene>
<protein>
    <submittedName>
        <fullName evidence="11">Chloride channel protein</fullName>
    </submittedName>
</protein>
<keyword evidence="3 10" id="KW-0812">Transmembrane</keyword>
<feature type="transmembrane region" description="Helical" evidence="10">
    <location>
        <begin position="376"/>
        <end position="400"/>
    </location>
</feature>
<dbReference type="PANTHER" id="PTHR43427">
    <property type="entry name" value="CHLORIDE CHANNEL PROTEIN CLC-E"/>
    <property type="match status" value="1"/>
</dbReference>
<sequence>MSQMTPPETSPSLKHRWHLASEGWRDQLSGLDALPQLTILGLLTGILAGIVIVIFRLLVETPLSIGLPGHSENFEGLSSTWHFWLPFLGATAFGLVLQMVDKKHYTASVGHVIDRIHNHQARLPLGNFINQLFGGAWCLVTGQSVGREGPAVHLGAGSGSLLGQWLNLPNNSLRSLVGCGVAAAIAACFNTPLAGVIFAMEVVVMEYSITGFIPVILAAVAGTIINQLVFGFSTVFHPPQVALKSLFELPFMALAGFIVAAFAALFIRLQEASCRLSIGRSIALRFAIAGLIAGCASIFAPQIMGVGYDTIDSALAGNMGLWLLLGILAAKLLVTGVSLGVGMPGGVIGPLLFMGACVGGAVGIIAQMIMPDSASAIGFYVLLGMGAMMGAVLNAPLAAMMAILELTYNPNVIFPSMLVVVVACLTTRWAFKCEGLYQTLLAVHGKKSSLTAHEQLLSSTGARSLVDRKIKICSAQTTALQARELLAVHPHWIVLLEQKLLLHPTDLANYLSDNAAPADTLLDLLAIPARRLNMIELEDHTNLYQALINMNNAQVDAAFIKSSQSSGLGVITRESINNFYKL</sequence>
<evidence type="ECO:0000256" key="10">
    <source>
        <dbReference type="SAM" id="Phobius"/>
    </source>
</evidence>
<feature type="transmembrane region" description="Helical" evidence="10">
    <location>
        <begin position="175"/>
        <end position="200"/>
    </location>
</feature>
<feature type="transmembrane region" description="Helical" evidence="10">
    <location>
        <begin position="282"/>
        <end position="300"/>
    </location>
</feature>
<evidence type="ECO:0000256" key="2">
    <source>
        <dbReference type="ARBA" id="ARBA00022448"/>
    </source>
</evidence>
<evidence type="ECO:0000256" key="1">
    <source>
        <dbReference type="ARBA" id="ARBA00004141"/>
    </source>
</evidence>
<feature type="transmembrane region" description="Helical" evidence="10">
    <location>
        <begin position="80"/>
        <end position="100"/>
    </location>
</feature>
<evidence type="ECO:0000256" key="8">
    <source>
        <dbReference type="ARBA" id="ARBA00023214"/>
    </source>
</evidence>
<evidence type="ECO:0000256" key="3">
    <source>
        <dbReference type="ARBA" id="ARBA00022692"/>
    </source>
</evidence>
<comment type="caution">
    <text evidence="11">The sequence shown here is derived from an EMBL/GenBank/DDBJ whole genome shotgun (WGS) entry which is preliminary data.</text>
</comment>
<keyword evidence="12" id="KW-1185">Reference proteome</keyword>
<reference evidence="12" key="1">
    <citation type="journal article" date="2019" name="Int. J. Syst. Evol. Microbiol.">
        <title>The Global Catalogue of Microorganisms (GCM) 10K type strain sequencing project: providing services to taxonomists for standard genome sequencing and annotation.</title>
        <authorList>
            <consortium name="The Broad Institute Genomics Platform"/>
            <consortium name="The Broad Institute Genome Sequencing Center for Infectious Disease"/>
            <person name="Wu L."/>
            <person name="Ma J."/>
        </authorList>
    </citation>
    <scope>NUCLEOTIDE SEQUENCE [LARGE SCALE GENOMIC DNA]</scope>
    <source>
        <strain evidence="12">KCTC 32239</strain>
    </source>
</reference>
<organism evidence="11 12">
    <name type="scientific">Cellvibrio zantedeschiae</name>
    <dbReference type="NCBI Taxonomy" id="1237077"/>
    <lineage>
        <taxon>Bacteria</taxon>
        <taxon>Pseudomonadati</taxon>
        <taxon>Pseudomonadota</taxon>
        <taxon>Gammaproteobacteria</taxon>
        <taxon>Cellvibrionales</taxon>
        <taxon>Cellvibrionaceae</taxon>
        <taxon>Cellvibrio</taxon>
    </lineage>
</organism>
<dbReference type="Pfam" id="PF00654">
    <property type="entry name" value="Voltage_CLC"/>
    <property type="match status" value="1"/>
</dbReference>
<dbReference type="CDD" id="cd00400">
    <property type="entry name" value="Voltage_gated_ClC"/>
    <property type="match status" value="1"/>
</dbReference>
<comment type="subcellular location">
    <subcellularLocation>
        <location evidence="1">Membrane</location>
        <topology evidence="1">Multi-pass membrane protein</topology>
    </subcellularLocation>
</comment>
<proteinExistence type="predicted"/>
<dbReference type="PRINTS" id="PR00762">
    <property type="entry name" value="CLCHANNEL"/>
</dbReference>
<dbReference type="Proteomes" id="UP000619761">
    <property type="component" value="Unassembled WGS sequence"/>
</dbReference>
<keyword evidence="2" id="KW-0813">Transport</keyword>
<evidence type="ECO:0000256" key="7">
    <source>
        <dbReference type="ARBA" id="ARBA00023173"/>
    </source>
</evidence>
<feature type="transmembrane region" description="Helical" evidence="10">
    <location>
        <begin position="37"/>
        <end position="59"/>
    </location>
</feature>
<feature type="transmembrane region" description="Helical" evidence="10">
    <location>
        <begin position="351"/>
        <end position="370"/>
    </location>
</feature>
<evidence type="ECO:0000256" key="5">
    <source>
        <dbReference type="ARBA" id="ARBA00023065"/>
    </source>
</evidence>
<evidence type="ECO:0000256" key="6">
    <source>
        <dbReference type="ARBA" id="ARBA00023136"/>
    </source>
</evidence>
<keyword evidence="8" id="KW-0868">Chloride</keyword>
<evidence type="ECO:0000256" key="4">
    <source>
        <dbReference type="ARBA" id="ARBA00022989"/>
    </source>
</evidence>
<evidence type="ECO:0000313" key="12">
    <source>
        <dbReference type="Proteomes" id="UP000619761"/>
    </source>
</evidence>
<evidence type="ECO:0000313" key="11">
    <source>
        <dbReference type="EMBL" id="GGY81152.1"/>
    </source>
</evidence>
<dbReference type="PANTHER" id="PTHR43427:SF6">
    <property type="entry name" value="CHLORIDE CHANNEL PROTEIN CLC-E"/>
    <property type="match status" value="1"/>
</dbReference>
<feature type="transmembrane region" description="Helical" evidence="10">
    <location>
        <begin position="412"/>
        <end position="431"/>
    </location>
</feature>
<dbReference type="EMBL" id="BMYZ01000002">
    <property type="protein sequence ID" value="GGY81152.1"/>
    <property type="molecule type" value="Genomic_DNA"/>
</dbReference>
<keyword evidence="9" id="KW-0407">Ion channel</keyword>
<keyword evidence="7" id="KW-0869">Chloride channel</keyword>
<keyword evidence="4 10" id="KW-1133">Transmembrane helix</keyword>
<dbReference type="SUPFAM" id="SSF81340">
    <property type="entry name" value="Clc chloride channel"/>
    <property type="match status" value="1"/>
</dbReference>
<dbReference type="RefSeq" id="WP_189419587.1">
    <property type="nucleotide sequence ID" value="NZ_BMYZ01000002.1"/>
</dbReference>
<dbReference type="Gene3D" id="1.10.3080.10">
    <property type="entry name" value="Clc chloride channel"/>
    <property type="match status" value="1"/>
</dbReference>